<evidence type="ECO:0000256" key="1">
    <source>
        <dbReference type="SAM" id="MobiDB-lite"/>
    </source>
</evidence>
<reference evidence="2" key="1">
    <citation type="journal article" date="2023" name="Mol. Phylogenet. Evol.">
        <title>Genome-scale phylogeny and comparative genomics of the fungal order Sordariales.</title>
        <authorList>
            <person name="Hensen N."/>
            <person name="Bonometti L."/>
            <person name="Westerberg I."/>
            <person name="Brannstrom I.O."/>
            <person name="Guillou S."/>
            <person name="Cros-Aarteil S."/>
            <person name="Calhoun S."/>
            <person name="Haridas S."/>
            <person name="Kuo A."/>
            <person name="Mondo S."/>
            <person name="Pangilinan J."/>
            <person name="Riley R."/>
            <person name="LaButti K."/>
            <person name="Andreopoulos B."/>
            <person name="Lipzen A."/>
            <person name="Chen C."/>
            <person name="Yan M."/>
            <person name="Daum C."/>
            <person name="Ng V."/>
            <person name="Clum A."/>
            <person name="Steindorff A."/>
            <person name="Ohm R.A."/>
            <person name="Martin F."/>
            <person name="Silar P."/>
            <person name="Natvig D.O."/>
            <person name="Lalanne C."/>
            <person name="Gautier V."/>
            <person name="Ament-Velasquez S.L."/>
            <person name="Kruys A."/>
            <person name="Hutchinson M.I."/>
            <person name="Powell A.J."/>
            <person name="Barry K."/>
            <person name="Miller A.N."/>
            <person name="Grigoriev I.V."/>
            <person name="Debuchy R."/>
            <person name="Gladieux P."/>
            <person name="Hiltunen Thoren M."/>
            <person name="Johannesson H."/>
        </authorList>
    </citation>
    <scope>NUCLEOTIDE SEQUENCE</scope>
    <source>
        <strain evidence="2">CBS 538.74</strain>
    </source>
</reference>
<gene>
    <name evidence="2" type="ORF">C8A00DRAFT_29455</name>
</gene>
<dbReference type="AlphaFoldDB" id="A0AAN7A286"/>
<accession>A0AAN7A286</accession>
<evidence type="ECO:0000313" key="2">
    <source>
        <dbReference type="EMBL" id="KAK4157611.1"/>
    </source>
</evidence>
<reference evidence="2" key="2">
    <citation type="submission" date="2023-05" db="EMBL/GenBank/DDBJ databases">
        <authorList>
            <consortium name="Lawrence Berkeley National Laboratory"/>
            <person name="Steindorff A."/>
            <person name="Hensen N."/>
            <person name="Bonometti L."/>
            <person name="Westerberg I."/>
            <person name="Brannstrom I.O."/>
            <person name="Guillou S."/>
            <person name="Cros-Aarteil S."/>
            <person name="Calhoun S."/>
            <person name="Haridas S."/>
            <person name="Kuo A."/>
            <person name="Mondo S."/>
            <person name="Pangilinan J."/>
            <person name="Riley R."/>
            <person name="Labutti K."/>
            <person name="Andreopoulos B."/>
            <person name="Lipzen A."/>
            <person name="Chen C."/>
            <person name="Yanf M."/>
            <person name="Daum C."/>
            <person name="Ng V."/>
            <person name="Clum A."/>
            <person name="Ohm R."/>
            <person name="Martin F."/>
            <person name="Silar P."/>
            <person name="Natvig D."/>
            <person name="Lalanne C."/>
            <person name="Gautier V."/>
            <person name="Ament-Velasquez S.L."/>
            <person name="Kruys A."/>
            <person name="Hutchinson M.I."/>
            <person name="Powell A.J."/>
            <person name="Barry K."/>
            <person name="Miller A.N."/>
            <person name="Grigoriev I.V."/>
            <person name="Debuchy R."/>
            <person name="Gladieux P."/>
            <person name="Thoren M.H."/>
            <person name="Johannesson H."/>
        </authorList>
    </citation>
    <scope>NUCLEOTIDE SEQUENCE</scope>
    <source>
        <strain evidence="2">CBS 538.74</strain>
    </source>
</reference>
<feature type="compositionally biased region" description="Polar residues" evidence="1">
    <location>
        <begin position="217"/>
        <end position="226"/>
    </location>
</feature>
<dbReference type="EMBL" id="MU856848">
    <property type="protein sequence ID" value="KAK4157611.1"/>
    <property type="molecule type" value="Genomic_DNA"/>
</dbReference>
<proteinExistence type="predicted"/>
<organism evidence="2 3">
    <name type="scientific">Chaetomidium leptoderma</name>
    <dbReference type="NCBI Taxonomy" id="669021"/>
    <lineage>
        <taxon>Eukaryota</taxon>
        <taxon>Fungi</taxon>
        <taxon>Dikarya</taxon>
        <taxon>Ascomycota</taxon>
        <taxon>Pezizomycotina</taxon>
        <taxon>Sordariomycetes</taxon>
        <taxon>Sordariomycetidae</taxon>
        <taxon>Sordariales</taxon>
        <taxon>Chaetomiaceae</taxon>
        <taxon>Chaetomidium</taxon>
    </lineage>
</organism>
<sequence length="364" mass="40009">MPTKTREYYLTTSSSRDFTWFFFRPPATAQPSRNTAEPTPPPYRVSKARRIMLPSITEEPGQALMAPPDARAMTRAAKSRSEPTKPKKSKSKKTAHKEAGPWSDWYVSDDRNYFWRARQSQNETWDYEFTPGYQEPAQIEDTSPTTSISELSQSPSSSPSQEDKPPGSPKASPSLNATSPKSSWPTIVTTSTGEPTDDLSPSSSRTLVTLQKELDDSNQPSTTSTALVPLPILRGNTKDVKRASNNSKRPVGPVMRLIQEGRSRKSKAKTVTTKSRGANNTVASLAKGSGTKPPSPQPPGQATGTVNLTKNRAGLALAKKLHARVKSEKELKVDPKRRVKVWLKGVEVDLTPIPLDVEGLPIYR</sequence>
<feature type="region of interest" description="Disordered" evidence="1">
    <location>
        <begin position="55"/>
        <end position="105"/>
    </location>
</feature>
<feature type="compositionally biased region" description="Low complexity" evidence="1">
    <location>
        <begin position="147"/>
        <end position="160"/>
    </location>
</feature>
<feature type="compositionally biased region" description="Polar residues" evidence="1">
    <location>
        <begin position="269"/>
        <end position="283"/>
    </location>
</feature>
<comment type="caution">
    <text evidence="2">The sequence shown here is derived from an EMBL/GenBank/DDBJ whole genome shotgun (WGS) entry which is preliminary data.</text>
</comment>
<dbReference type="Proteomes" id="UP001302745">
    <property type="component" value="Unassembled WGS sequence"/>
</dbReference>
<evidence type="ECO:0000313" key="3">
    <source>
        <dbReference type="Proteomes" id="UP001302745"/>
    </source>
</evidence>
<feature type="region of interest" description="Disordered" evidence="1">
    <location>
        <begin position="27"/>
        <end position="46"/>
    </location>
</feature>
<name>A0AAN7A286_9PEZI</name>
<keyword evidence="3" id="KW-1185">Reference proteome</keyword>
<feature type="compositionally biased region" description="Basic residues" evidence="1">
    <location>
        <begin position="86"/>
        <end position="95"/>
    </location>
</feature>
<feature type="region of interest" description="Disordered" evidence="1">
    <location>
        <begin position="130"/>
        <end position="304"/>
    </location>
</feature>
<protein>
    <submittedName>
        <fullName evidence="2">Uncharacterized protein</fullName>
    </submittedName>
</protein>
<feature type="compositionally biased region" description="Polar residues" evidence="1">
    <location>
        <begin position="171"/>
        <end position="209"/>
    </location>
</feature>